<reference evidence="2" key="2">
    <citation type="journal article" date="2021" name="Microbiome">
        <title>Successional dynamics and alternative stable states in a saline activated sludge microbial community over 9 years.</title>
        <authorList>
            <person name="Wang Y."/>
            <person name="Ye J."/>
            <person name="Ju F."/>
            <person name="Liu L."/>
            <person name="Boyd J.A."/>
            <person name="Deng Y."/>
            <person name="Parks D.H."/>
            <person name="Jiang X."/>
            <person name="Yin X."/>
            <person name="Woodcroft B.J."/>
            <person name="Tyson G.W."/>
            <person name="Hugenholtz P."/>
            <person name="Polz M.F."/>
            <person name="Zhang T."/>
        </authorList>
    </citation>
    <scope>NUCLEOTIDE SEQUENCE</scope>
    <source>
        <strain evidence="2">HKST-UBA02</strain>
    </source>
</reference>
<gene>
    <name evidence="2" type="ORF">KDA27_27575</name>
</gene>
<comment type="caution">
    <text evidence="2">The sequence shown here is derived from an EMBL/GenBank/DDBJ whole genome shotgun (WGS) entry which is preliminary data.</text>
</comment>
<dbReference type="AlphaFoldDB" id="A0A956NHN3"/>
<sequence length="205" mass="21450">MRKLASLVVIGMLAATAAHAEIVNVEVTGQVVFNAIGDAPLSGVGSGEGVTVAFQVDSNDFEEALPGDVRGYVVDPASFSMSFSGGTVVGLGAGDAYFALVEGFPVADGFFLSSGPVSPGGVLLDVTDHNLNVDLGYVGETLTTLDILDAFGTYDFTGLTRFGFNIWRIVPDNVRMEIDFSQLTISGQPTPVETATWGEVKASFR</sequence>
<proteinExistence type="predicted"/>
<name>A0A956NHN3_UNCEI</name>
<keyword evidence="1" id="KW-0732">Signal</keyword>
<evidence type="ECO:0008006" key="4">
    <source>
        <dbReference type="Google" id="ProtNLM"/>
    </source>
</evidence>
<protein>
    <recommendedName>
        <fullName evidence="4">PEP-CTERM sorting domain-containing protein</fullName>
    </recommendedName>
</protein>
<dbReference type="EMBL" id="JAGQHS010000402">
    <property type="protein sequence ID" value="MCA9759587.1"/>
    <property type="molecule type" value="Genomic_DNA"/>
</dbReference>
<evidence type="ECO:0000256" key="1">
    <source>
        <dbReference type="SAM" id="SignalP"/>
    </source>
</evidence>
<dbReference type="Proteomes" id="UP000739538">
    <property type="component" value="Unassembled WGS sequence"/>
</dbReference>
<feature type="signal peptide" evidence="1">
    <location>
        <begin position="1"/>
        <end position="20"/>
    </location>
</feature>
<evidence type="ECO:0000313" key="3">
    <source>
        <dbReference type="Proteomes" id="UP000739538"/>
    </source>
</evidence>
<organism evidence="2 3">
    <name type="scientific">Eiseniibacteriota bacterium</name>
    <dbReference type="NCBI Taxonomy" id="2212470"/>
    <lineage>
        <taxon>Bacteria</taxon>
        <taxon>Candidatus Eiseniibacteriota</taxon>
    </lineage>
</organism>
<evidence type="ECO:0000313" key="2">
    <source>
        <dbReference type="EMBL" id="MCA9759587.1"/>
    </source>
</evidence>
<feature type="chain" id="PRO_5037813931" description="PEP-CTERM sorting domain-containing protein" evidence="1">
    <location>
        <begin position="21"/>
        <end position="205"/>
    </location>
</feature>
<accession>A0A956NHN3</accession>
<reference evidence="2" key="1">
    <citation type="submission" date="2020-04" db="EMBL/GenBank/DDBJ databases">
        <authorList>
            <person name="Zhang T."/>
        </authorList>
    </citation>
    <scope>NUCLEOTIDE SEQUENCE</scope>
    <source>
        <strain evidence="2">HKST-UBA02</strain>
    </source>
</reference>